<reference evidence="5" key="1">
    <citation type="journal article" date="2019" name="Int. J. Syst. Evol. Microbiol.">
        <title>The Global Catalogue of Microorganisms (GCM) 10K type strain sequencing project: providing services to taxonomists for standard genome sequencing and annotation.</title>
        <authorList>
            <consortium name="The Broad Institute Genomics Platform"/>
            <consortium name="The Broad Institute Genome Sequencing Center for Infectious Disease"/>
            <person name="Wu L."/>
            <person name="Ma J."/>
        </authorList>
    </citation>
    <scope>NUCLEOTIDE SEQUENCE [LARGE SCALE GENOMIC DNA]</scope>
    <source>
        <strain evidence="5">CGMCC 4.7192</strain>
    </source>
</reference>
<dbReference type="Proteomes" id="UP001597294">
    <property type="component" value="Unassembled WGS sequence"/>
</dbReference>
<name>A0ABW5BGI8_9PROT</name>
<dbReference type="PANTHER" id="PTHR43656">
    <property type="entry name" value="BINDING OXIDOREDUCTASE, PUTATIVE (AFU_ORTHOLOGUE AFUA_2G08260)-RELATED"/>
    <property type="match status" value="1"/>
</dbReference>
<dbReference type="InterPro" id="IPR001155">
    <property type="entry name" value="OxRdtase_FMN_N"/>
</dbReference>
<dbReference type="Pfam" id="PF00724">
    <property type="entry name" value="Oxidored_FMN"/>
    <property type="match status" value="1"/>
</dbReference>
<dbReference type="Gene3D" id="3.20.20.70">
    <property type="entry name" value="Aldolase class I"/>
    <property type="match status" value="1"/>
</dbReference>
<dbReference type="InterPro" id="IPR051799">
    <property type="entry name" value="NADH_flavin_oxidoreductase"/>
</dbReference>
<sequence>MMTPTKLFEPQKLGKITLSNRLLVAPLTRTSAEADGRVGPLMTSYYTNFAKGGFGAVITEGTYTDQAYSQCYVNQPGITSVAQQESWRPVVEGVKSHGSKIIMQLMHGGALSQCNIYKTETCGPSAVLPKGTQMTVYRGLGKYKLPKEITRFEIEQAIEGFVLSARRAKEAGFDGVEIHGANGYLLDQFLTNYTNNRTDSYGGSVAARVRLAKEIAVAVRGEVGSDFVVGLRISQGKVNDFEHKWTGGIDDAKIIFGALSDIGLDYIHTTEFEADQPAFGKGETLSALAKRFSVLPVIANGSLHEANRAAALLESGGADFVSLGRGAIANSNWPNLTRENLLPRDFDPEILTPFADLNNAQMFEEKVRA</sequence>
<evidence type="ECO:0000259" key="3">
    <source>
        <dbReference type="Pfam" id="PF00724"/>
    </source>
</evidence>
<protein>
    <submittedName>
        <fullName evidence="4">NADH:flavin oxidoreductase</fullName>
    </submittedName>
</protein>
<dbReference type="CDD" id="cd02803">
    <property type="entry name" value="OYE_like_FMN_family"/>
    <property type="match status" value="1"/>
</dbReference>
<keyword evidence="1" id="KW-0285">Flavoprotein</keyword>
<evidence type="ECO:0000256" key="2">
    <source>
        <dbReference type="ARBA" id="ARBA00023002"/>
    </source>
</evidence>
<accession>A0ABW5BGI8</accession>
<gene>
    <name evidence="4" type="ORF">ACFSKO_00200</name>
</gene>
<organism evidence="4 5">
    <name type="scientific">Kiloniella antarctica</name>
    <dbReference type="NCBI Taxonomy" id="1550907"/>
    <lineage>
        <taxon>Bacteria</taxon>
        <taxon>Pseudomonadati</taxon>
        <taxon>Pseudomonadota</taxon>
        <taxon>Alphaproteobacteria</taxon>
        <taxon>Rhodospirillales</taxon>
        <taxon>Kiloniellaceae</taxon>
        <taxon>Kiloniella</taxon>
    </lineage>
</organism>
<dbReference type="PANTHER" id="PTHR43656:SF2">
    <property type="entry name" value="BINDING OXIDOREDUCTASE, PUTATIVE (AFU_ORTHOLOGUE AFUA_2G08260)-RELATED"/>
    <property type="match status" value="1"/>
</dbReference>
<feature type="domain" description="NADH:flavin oxidoreductase/NADH oxidase N-terminal" evidence="3">
    <location>
        <begin position="6"/>
        <end position="338"/>
    </location>
</feature>
<proteinExistence type="predicted"/>
<dbReference type="SUPFAM" id="SSF51395">
    <property type="entry name" value="FMN-linked oxidoreductases"/>
    <property type="match status" value="1"/>
</dbReference>
<dbReference type="InterPro" id="IPR013785">
    <property type="entry name" value="Aldolase_TIM"/>
</dbReference>
<evidence type="ECO:0000313" key="4">
    <source>
        <dbReference type="EMBL" id="MFD2204010.1"/>
    </source>
</evidence>
<evidence type="ECO:0000256" key="1">
    <source>
        <dbReference type="ARBA" id="ARBA00022630"/>
    </source>
</evidence>
<evidence type="ECO:0000313" key="5">
    <source>
        <dbReference type="Proteomes" id="UP001597294"/>
    </source>
</evidence>
<keyword evidence="2" id="KW-0560">Oxidoreductase</keyword>
<dbReference type="EMBL" id="JBHUII010000001">
    <property type="protein sequence ID" value="MFD2204010.1"/>
    <property type="molecule type" value="Genomic_DNA"/>
</dbReference>
<keyword evidence="5" id="KW-1185">Reference proteome</keyword>
<comment type="caution">
    <text evidence="4">The sequence shown here is derived from an EMBL/GenBank/DDBJ whole genome shotgun (WGS) entry which is preliminary data.</text>
</comment>